<dbReference type="Gene3D" id="3.30.200.20">
    <property type="entry name" value="Phosphorylase Kinase, domain 1"/>
    <property type="match status" value="1"/>
</dbReference>
<evidence type="ECO:0000256" key="2">
    <source>
        <dbReference type="ARBA" id="ARBA00022527"/>
    </source>
</evidence>
<evidence type="ECO:0000256" key="8">
    <source>
        <dbReference type="ARBA" id="ARBA00048679"/>
    </source>
</evidence>
<keyword evidence="5 10" id="KW-0418">Kinase</keyword>
<dbReference type="AlphaFoldDB" id="A0AAD7PBY8"/>
<dbReference type="EC" id="2.7.11.1" evidence="1"/>
<keyword evidence="2" id="KW-0723">Serine/threonine-protein kinase</keyword>
<comment type="caution">
    <text evidence="10">The sequence shown here is derived from an EMBL/GenBank/DDBJ whole genome shotgun (WGS) entry which is preliminary data.</text>
</comment>
<dbReference type="PROSITE" id="PS50011">
    <property type="entry name" value="PROTEIN_KINASE_DOM"/>
    <property type="match status" value="1"/>
</dbReference>
<dbReference type="PANTHER" id="PTHR48005">
    <property type="entry name" value="LEUCINE RICH REPEAT KINASE 2"/>
    <property type="match status" value="1"/>
</dbReference>
<dbReference type="InterPro" id="IPR000719">
    <property type="entry name" value="Prot_kinase_dom"/>
</dbReference>
<dbReference type="Pfam" id="PF00069">
    <property type="entry name" value="Pkinase"/>
    <property type="match status" value="1"/>
</dbReference>
<accession>A0AAD7PBY8</accession>
<keyword evidence="4" id="KW-0547">Nucleotide-binding</keyword>
<organism evidence="10 11">
    <name type="scientific">Quillaja saponaria</name>
    <name type="common">Soap bark tree</name>
    <dbReference type="NCBI Taxonomy" id="32244"/>
    <lineage>
        <taxon>Eukaryota</taxon>
        <taxon>Viridiplantae</taxon>
        <taxon>Streptophyta</taxon>
        <taxon>Embryophyta</taxon>
        <taxon>Tracheophyta</taxon>
        <taxon>Spermatophyta</taxon>
        <taxon>Magnoliopsida</taxon>
        <taxon>eudicotyledons</taxon>
        <taxon>Gunneridae</taxon>
        <taxon>Pentapetalae</taxon>
        <taxon>rosids</taxon>
        <taxon>fabids</taxon>
        <taxon>Fabales</taxon>
        <taxon>Quillajaceae</taxon>
        <taxon>Quillaja</taxon>
    </lineage>
</organism>
<feature type="domain" description="Protein kinase" evidence="9">
    <location>
        <begin position="1"/>
        <end position="201"/>
    </location>
</feature>
<dbReference type="InterPro" id="IPR008266">
    <property type="entry name" value="Tyr_kinase_AS"/>
</dbReference>
<dbReference type="InterPro" id="IPR051420">
    <property type="entry name" value="Ser_Thr_Kinases_DiverseReg"/>
</dbReference>
<evidence type="ECO:0000256" key="7">
    <source>
        <dbReference type="ARBA" id="ARBA00047899"/>
    </source>
</evidence>
<dbReference type="InterPro" id="IPR011009">
    <property type="entry name" value="Kinase-like_dom_sf"/>
</dbReference>
<evidence type="ECO:0000256" key="5">
    <source>
        <dbReference type="ARBA" id="ARBA00022777"/>
    </source>
</evidence>
<evidence type="ECO:0000256" key="3">
    <source>
        <dbReference type="ARBA" id="ARBA00022679"/>
    </source>
</evidence>
<comment type="catalytic activity">
    <reaction evidence="7">
        <text>L-threonyl-[protein] + ATP = O-phospho-L-threonyl-[protein] + ADP + H(+)</text>
        <dbReference type="Rhea" id="RHEA:46608"/>
        <dbReference type="Rhea" id="RHEA-COMP:11060"/>
        <dbReference type="Rhea" id="RHEA-COMP:11605"/>
        <dbReference type="ChEBI" id="CHEBI:15378"/>
        <dbReference type="ChEBI" id="CHEBI:30013"/>
        <dbReference type="ChEBI" id="CHEBI:30616"/>
        <dbReference type="ChEBI" id="CHEBI:61977"/>
        <dbReference type="ChEBI" id="CHEBI:456216"/>
        <dbReference type="EC" id="2.7.11.1"/>
    </reaction>
</comment>
<reference evidence="10" key="1">
    <citation type="journal article" date="2023" name="Science">
        <title>Elucidation of the pathway for biosynthesis of saponin adjuvants from the soapbark tree.</title>
        <authorList>
            <person name="Reed J."/>
            <person name="Orme A."/>
            <person name="El-Demerdash A."/>
            <person name="Owen C."/>
            <person name="Martin L.B.B."/>
            <person name="Misra R.C."/>
            <person name="Kikuchi S."/>
            <person name="Rejzek M."/>
            <person name="Martin A.C."/>
            <person name="Harkess A."/>
            <person name="Leebens-Mack J."/>
            <person name="Louveau T."/>
            <person name="Stephenson M.J."/>
            <person name="Osbourn A."/>
        </authorList>
    </citation>
    <scope>NUCLEOTIDE SEQUENCE</scope>
    <source>
        <strain evidence="10">S10</strain>
    </source>
</reference>
<keyword evidence="10" id="KW-0675">Receptor</keyword>
<protein>
    <recommendedName>
        <fullName evidence="1">non-specific serine/threonine protein kinase</fullName>
        <ecNumber evidence="1">2.7.11.1</ecNumber>
    </recommendedName>
</protein>
<evidence type="ECO:0000313" key="10">
    <source>
        <dbReference type="EMBL" id="KAJ7949527.1"/>
    </source>
</evidence>
<proteinExistence type="predicted"/>
<keyword evidence="11" id="KW-1185">Reference proteome</keyword>
<evidence type="ECO:0000256" key="4">
    <source>
        <dbReference type="ARBA" id="ARBA00022741"/>
    </source>
</evidence>
<dbReference type="Proteomes" id="UP001163823">
    <property type="component" value="Chromosome 12"/>
</dbReference>
<keyword evidence="6" id="KW-0067">ATP-binding</keyword>
<dbReference type="GO" id="GO:0005524">
    <property type="term" value="F:ATP binding"/>
    <property type="evidence" value="ECO:0007669"/>
    <property type="project" value="UniProtKB-KW"/>
</dbReference>
<dbReference type="KEGG" id="qsa:O6P43_029855"/>
<gene>
    <name evidence="10" type="ORF">O6P43_029855</name>
</gene>
<evidence type="ECO:0000259" key="9">
    <source>
        <dbReference type="PROSITE" id="PS50011"/>
    </source>
</evidence>
<dbReference type="PROSITE" id="PS00109">
    <property type="entry name" value="PROTEIN_KINASE_TYR"/>
    <property type="match status" value="1"/>
</dbReference>
<keyword evidence="3" id="KW-0808">Transferase</keyword>
<sequence>MVDGIAIECTITFLNEIAALTETRHRNIVKLHGFSSSGKHAFLVYEFMEKGSLADMLRSDEEAIELDWPKRVEFVKGVAQALSYLHHDCVPPVIYQDISSKNVLMCSNLEARVSDFGTAKILEPDASNWTAFAGTYGYAASELACTMALTEKSDVYSFGFLVLEVLIRKHPGDLISKIQAQYVESINIKDILDSRLPSSIA</sequence>
<dbReference type="SUPFAM" id="SSF56112">
    <property type="entry name" value="Protein kinase-like (PK-like)"/>
    <property type="match status" value="1"/>
</dbReference>
<dbReference type="PANTHER" id="PTHR48005:SF95">
    <property type="entry name" value="PROTEIN KINASE DOMAIN-CONTAINING PROTEIN"/>
    <property type="match status" value="1"/>
</dbReference>
<comment type="catalytic activity">
    <reaction evidence="8">
        <text>L-seryl-[protein] + ATP = O-phospho-L-seryl-[protein] + ADP + H(+)</text>
        <dbReference type="Rhea" id="RHEA:17989"/>
        <dbReference type="Rhea" id="RHEA-COMP:9863"/>
        <dbReference type="Rhea" id="RHEA-COMP:11604"/>
        <dbReference type="ChEBI" id="CHEBI:15378"/>
        <dbReference type="ChEBI" id="CHEBI:29999"/>
        <dbReference type="ChEBI" id="CHEBI:30616"/>
        <dbReference type="ChEBI" id="CHEBI:83421"/>
        <dbReference type="ChEBI" id="CHEBI:456216"/>
        <dbReference type="EC" id="2.7.11.1"/>
    </reaction>
</comment>
<dbReference type="Gene3D" id="1.10.510.10">
    <property type="entry name" value="Transferase(Phosphotransferase) domain 1"/>
    <property type="match status" value="1"/>
</dbReference>
<name>A0AAD7PBY8_QUISA</name>
<dbReference type="EMBL" id="JARAOO010000012">
    <property type="protein sequence ID" value="KAJ7949527.1"/>
    <property type="molecule type" value="Genomic_DNA"/>
</dbReference>
<evidence type="ECO:0000256" key="6">
    <source>
        <dbReference type="ARBA" id="ARBA00022840"/>
    </source>
</evidence>
<evidence type="ECO:0000256" key="1">
    <source>
        <dbReference type="ARBA" id="ARBA00012513"/>
    </source>
</evidence>
<evidence type="ECO:0000313" key="11">
    <source>
        <dbReference type="Proteomes" id="UP001163823"/>
    </source>
</evidence>
<dbReference type="GO" id="GO:0004674">
    <property type="term" value="F:protein serine/threonine kinase activity"/>
    <property type="evidence" value="ECO:0007669"/>
    <property type="project" value="UniProtKB-KW"/>
</dbReference>